<dbReference type="PANTHER" id="PTHR21666:SF270">
    <property type="entry name" value="MUREIN HYDROLASE ACTIVATOR ENVC"/>
    <property type="match status" value="1"/>
</dbReference>
<comment type="caution">
    <text evidence="2">The sequence shown here is derived from an EMBL/GenBank/DDBJ whole genome shotgun (WGS) entry which is preliminary data.</text>
</comment>
<dbReference type="PROSITE" id="PS51257">
    <property type="entry name" value="PROKAR_LIPOPROTEIN"/>
    <property type="match status" value="1"/>
</dbReference>
<dbReference type="AlphaFoldDB" id="A0A9D1UAI1"/>
<dbReference type="CDD" id="cd12797">
    <property type="entry name" value="M23_peptidase"/>
    <property type="match status" value="1"/>
</dbReference>
<dbReference type="GO" id="GO:0004222">
    <property type="term" value="F:metalloendopeptidase activity"/>
    <property type="evidence" value="ECO:0007669"/>
    <property type="project" value="TreeGrafter"/>
</dbReference>
<evidence type="ECO:0000259" key="1">
    <source>
        <dbReference type="Pfam" id="PF01551"/>
    </source>
</evidence>
<dbReference type="EMBL" id="DXGI01000389">
    <property type="protein sequence ID" value="HIW79546.1"/>
    <property type="molecule type" value="Genomic_DNA"/>
</dbReference>
<protein>
    <submittedName>
        <fullName evidence="2">M23 family metallopeptidase</fullName>
    </submittedName>
</protein>
<name>A0A9D1UAI1_9BACT</name>
<gene>
    <name evidence="2" type="ORF">H9874_10455</name>
</gene>
<organism evidence="2 3">
    <name type="scientific">Candidatus Bilophila faecipullorum</name>
    <dbReference type="NCBI Taxonomy" id="2838482"/>
    <lineage>
        <taxon>Bacteria</taxon>
        <taxon>Pseudomonadati</taxon>
        <taxon>Thermodesulfobacteriota</taxon>
        <taxon>Desulfovibrionia</taxon>
        <taxon>Desulfovibrionales</taxon>
        <taxon>Desulfovibrionaceae</taxon>
        <taxon>Bilophila</taxon>
    </lineage>
</organism>
<reference evidence="2" key="1">
    <citation type="journal article" date="2021" name="PeerJ">
        <title>Extensive microbial diversity within the chicken gut microbiome revealed by metagenomics and culture.</title>
        <authorList>
            <person name="Gilroy R."/>
            <person name="Ravi A."/>
            <person name="Getino M."/>
            <person name="Pursley I."/>
            <person name="Horton D.L."/>
            <person name="Alikhan N.F."/>
            <person name="Baker D."/>
            <person name="Gharbi K."/>
            <person name="Hall N."/>
            <person name="Watson M."/>
            <person name="Adriaenssens E.M."/>
            <person name="Foster-Nyarko E."/>
            <person name="Jarju S."/>
            <person name="Secka A."/>
            <person name="Antonio M."/>
            <person name="Oren A."/>
            <person name="Chaudhuri R.R."/>
            <person name="La Ragione R."/>
            <person name="Hildebrand F."/>
            <person name="Pallen M.J."/>
        </authorList>
    </citation>
    <scope>NUCLEOTIDE SEQUENCE</scope>
    <source>
        <strain evidence="2">ChiSxjej5B17-1746</strain>
    </source>
</reference>
<dbReference type="Gene3D" id="2.70.70.10">
    <property type="entry name" value="Glucose Permease (Domain IIA)"/>
    <property type="match status" value="1"/>
</dbReference>
<evidence type="ECO:0000313" key="2">
    <source>
        <dbReference type="EMBL" id="HIW79546.1"/>
    </source>
</evidence>
<dbReference type="SUPFAM" id="SSF51261">
    <property type="entry name" value="Duplicated hybrid motif"/>
    <property type="match status" value="1"/>
</dbReference>
<dbReference type="InterPro" id="IPR016047">
    <property type="entry name" value="M23ase_b-sheet_dom"/>
</dbReference>
<proteinExistence type="predicted"/>
<dbReference type="Pfam" id="PF01551">
    <property type="entry name" value="Peptidase_M23"/>
    <property type="match status" value="1"/>
</dbReference>
<feature type="domain" description="M23ase beta-sheet core" evidence="1">
    <location>
        <begin position="138"/>
        <end position="232"/>
    </location>
</feature>
<accession>A0A9D1UAI1</accession>
<reference evidence="2" key="2">
    <citation type="submission" date="2021-04" db="EMBL/GenBank/DDBJ databases">
        <authorList>
            <person name="Gilroy R."/>
        </authorList>
    </citation>
    <scope>NUCLEOTIDE SEQUENCE</scope>
    <source>
        <strain evidence="2">ChiSxjej5B17-1746</strain>
    </source>
</reference>
<dbReference type="InterPro" id="IPR011055">
    <property type="entry name" value="Dup_hybrid_motif"/>
</dbReference>
<sequence length="258" mass="28616">MPHIRLTARSLHGALRWLSLPCLLLLAACAPQHTTPTRHQYSIVRYHDSLSDFHSYRSSAREVVAYSTRGPFSPGQRPDFTPVPNEELDDGDMEATPDLLQEPSLYPTLALLKPVPDDLRITSPFGVRVHPLKRRRLMHAGVDIAGKRGEKVVASAPGTIIHSGRKGSYGLTVDIEAGNGVILRYAHLDKIGVRKGQKVKRGQYIGNLGRTGRVTAAHLHFEVRLHDKPINPLQFLSPEHHWAANTGERPAKSGRAKR</sequence>
<evidence type="ECO:0000313" key="3">
    <source>
        <dbReference type="Proteomes" id="UP000824264"/>
    </source>
</evidence>
<dbReference type="Proteomes" id="UP000824264">
    <property type="component" value="Unassembled WGS sequence"/>
</dbReference>
<dbReference type="InterPro" id="IPR050570">
    <property type="entry name" value="Cell_wall_metabolism_enzyme"/>
</dbReference>
<dbReference type="PANTHER" id="PTHR21666">
    <property type="entry name" value="PEPTIDASE-RELATED"/>
    <property type="match status" value="1"/>
</dbReference>